<accession>A0A9E7EKA0</accession>
<reference evidence="1" key="1">
    <citation type="submission" date="2022-05" db="EMBL/GenBank/DDBJ databases">
        <title>The Musa troglodytarum L. genome provides insights into the mechanism of non-climacteric behaviour and enrichment of carotenoids.</title>
        <authorList>
            <person name="Wang J."/>
        </authorList>
    </citation>
    <scope>NUCLEOTIDE SEQUENCE</scope>
    <source>
        <tissue evidence="1">Leaf</tissue>
    </source>
</reference>
<keyword evidence="2" id="KW-1185">Reference proteome</keyword>
<evidence type="ECO:0000313" key="2">
    <source>
        <dbReference type="Proteomes" id="UP001055439"/>
    </source>
</evidence>
<dbReference type="AlphaFoldDB" id="A0A9E7EKA0"/>
<evidence type="ECO:0000313" key="1">
    <source>
        <dbReference type="EMBL" id="URD78290.1"/>
    </source>
</evidence>
<proteinExistence type="predicted"/>
<dbReference type="EMBL" id="CP097503">
    <property type="protein sequence ID" value="URD78290.1"/>
    <property type="molecule type" value="Genomic_DNA"/>
</dbReference>
<dbReference type="Proteomes" id="UP001055439">
    <property type="component" value="Chromosome 10"/>
</dbReference>
<sequence length="219" mass="24504">MELCVKSLKSRHVLGKKKDGLLRGAVYGTYEAIRYKVERHLCSTLTDEELKERKGNSDNLKRSLYETGAWITEDKIHWANHSGKRGCFWTLFGCWELDTLRERLVAAITALIRVPRNAPLSSSLIPAMVVPAGETKSKIARQTSSDSTISQGLYCKIYLENGMNIALLENGMNIALLENGMNIALLENGMNIALLENGMNIALDRRHNFGNDKKVHGTQ</sequence>
<dbReference type="OrthoDB" id="10263291at2759"/>
<gene>
    <name evidence="1" type="ORF">MUK42_05719</name>
</gene>
<name>A0A9E7EKA0_9LILI</name>
<protein>
    <submittedName>
        <fullName evidence="1">Uncharacterized protein</fullName>
    </submittedName>
</protein>
<organism evidence="1 2">
    <name type="scientific">Musa troglodytarum</name>
    <name type="common">fe'i banana</name>
    <dbReference type="NCBI Taxonomy" id="320322"/>
    <lineage>
        <taxon>Eukaryota</taxon>
        <taxon>Viridiplantae</taxon>
        <taxon>Streptophyta</taxon>
        <taxon>Embryophyta</taxon>
        <taxon>Tracheophyta</taxon>
        <taxon>Spermatophyta</taxon>
        <taxon>Magnoliopsida</taxon>
        <taxon>Liliopsida</taxon>
        <taxon>Zingiberales</taxon>
        <taxon>Musaceae</taxon>
        <taxon>Musa</taxon>
    </lineage>
</organism>